<dbReference type="Pfam" id="PF13424">
    <property type="entry name" value="TPR_12"/>
    <property type="match status" value="2"/>
</dbReference>
<keyword evidence="1" id="KW-0802">TPR repeat</keyword>
<dbReference type="InterPro" id="IPR002182">
    <property type="entry name" value="NB-ARC"/>
</dbReference>
<organism evidence="3 4">
    <name type="scientific">Fusarium pseudograminearum (strain CS3096)</name>
    <name type="common">Wheat and barley crown-rot fungus</name>
    <dbReference type="NCBI Taxonomy" id="1028729"/>
    <lineage>
        <taxon>Eukaryota</taxon>
        <taxon>Fungi</taxon>
        <taxon>Dikarya</taxon>
        <taxon>Ascomycota</taxon>
        <taxon>Pezizomycotina</taxon>
        <taxon>Sordariomycetes</taxon>
        <taxon>Hypocreomycetidae</taxon>
        <taxon>Hypocreales</taxon>
        <taxon>Nectriaceae</taxon>
        <taxon>Fusarium</taxon>
    </lineage>
</organism>
<keyword evidence="4" id="KW-1185">Reference proteome</keyword>
<protein>
    <recommendedName>
        <fullName evidence="2">NB-ARC domain-containing protein</fullName>
    </recommendedName>
</protein>
<comment type="caution">
    <text evidence="3">The sequence shown here is derived from an EMBL/GenBank/DDBJ whole genome shotgun (WGS) entry which is preliminary data.</text>
</comment>
<dbReference type="PANTHER" id="PTHR35205:SF1">
    <property type="entry name" value="ZU5 DOMAIN-CONTAINING PROTEIN"/>
    <property type="match status" value="1"/>
</dbReference>
<dbReference type="EMBL" id="AFNW01000064">
    <property type="protein sequence ID" value="EKJ76983.1"/>
    <property type="molecule type" value="Genomic_DNA"/>
</dbReference>
<dbReference type="InterPro" id="IPR011990">
    <property type="entry name" value="TPR-like_helical_dom_sf"/>
</dbReference>
<accession>K3VSG5</accession>
<dbReference type="SUPFAM" id="SSF52540">
    <property type="entry name" value="P-loop containing nucleoside triphosphate hydrolases"/>
    <property type="match status" value="1"/>
</dbReference>
<feature type="repeat" description="TPR" evidence="1">
    <location>
        <begin position="551"/>
        <end position="584"/>
    </location>
</feature>
<dbReference type="Gene3D" id="3.40.50.300">
    <property type="entry name" value="P-loop containing nucleotide triphosphate hydrolases"/>
    <property type="match status" value="1"/>
</dbReference>
<dbReference type="OrthoDB" id="5096558at2759"/>
<dbReference type="GO" id="GO:0043531">
    <property type="term" value="F:ADP binding"/>
    <property type="evidence" value="ECO:0007669"/>
    <property type="project" value="InterPro"/>
</dbReference>
<dbReference type="KEGG" id="fpu:FPSE_02858"/>
<dbReference type="InterPro" id="IPR027417">
    <property type="entry name" value="P-loop_NTPase"/>
</dbReference>
<dbReference type="HOGENOM" id="CLU_000288_125_7_1"/>
<name>K3VSG5_FUSPC</name>
<dbReference type="AlphaFoldDB" id="K3VSG5"/>
<gene>
    <name evidence="3" type="ORF">FPSE_02858</name>
</gene>
<dbReference type="InterPro" id="IPR019734">
    <property type="entry name" value="TPR_rpt"/>
</dbReference>
<dbReference type="PANTHER" id="PTHR35205">
    <property type="entry name" value="NB-ARC AND TPR DOMAIN PROTEIN"/>
    <property type="match status" value="1"/>
</dbReference>
<dbReference type="Proteomes" id="UP000007978">
    <property type="component" value="Chromosome 3"/>
</dbReference>
<evidence type="ECO:0000259" key="2">
    <source>
        <dbReference type="Pfam" id="PF00931"/>
    </source>
</evidence>
<dbReference type="SMART" id="SM00028">
    <property type="entry name" value="TPR"/>
    <property type="match status" value="4"/>
</dbReference>
<feature type="repeat" description="TPR" evidence="1">
    <location>
        <begin position="424"/>
        <end position="457"/>
    </location>
</feature>
<dbReference type="Pfam" id="PF00931">
    <property type="entry name" value="NB-ARC"/>
    <property type="match status" value="1"/>
</dbReference>
<dbReference type="PROSITE" id="PS50005">
    <property type="entry name" value="TPR"/>
    <property type="match status" value="2"/>
</dbReference>
<dbReference type="eggNOG" id="KOG4658">
    <property type="taxonomic scope" value="Eukaryota"/>
</dbReference>
<reference evidence="3 4" key="1">
    <citation type="journal article" date="2012" name="PLoS Pathog.">
        <title>Comparative pathogenomics reveals horizontally acquired novel virulence genes in fungi infecting cereal hosts.</title>
        <authorList>
            <person name="Gardiner D.M."/>
            <person name="McDonald M.C."/>
            <person name="Covarelli L."/>
            <person name="Solomon P.S."/>
            <person name="Rusu A.G."/>
            <person name="Marshall M."/>
            <person name="Kazan K."/>
            <person name="Chakraborty S."/>
            <person name="McDonald B.A."/>
            <person name="Manners J.M."/>
        </authorList>
    </citation>
    <scope>NUCLEOTIDE SEQUENCE [LARGE SCALE GENOMIC DNA]</scope>
    <source>
        <strain evidence="3 4">CS3096</strain>
    </source>
</reference>
<feature type="domain" description="NB-ARC" evidence="2">
    <location>
        <begin position="55"/>
        <end position="181"/>
    </location>
</feature>
<sequence>MYLQESEAFLFNTLKNQCFQGSDTTLTPKPELLSTIPYVYLLPKRPARFYGRADDLAKIRQKLSVLKSVTVSGKAGVGKTSIALQYAYQSLSEYKIILWMRSAPTTALDQGCVDALIRFGVVKDGTKPGVDNRQKWTDYLSQAAVPWLIIFDNVDQADDLHQLWPMDGNGKIIITTRSPMVGYGLTEGEIPICTFTEEEGQQCIIHLTSWPGGAPADPDSARELNNELGGLPIGIVQMAALMRFQRTPFKKFLCRYKEDRLKFHSKDITGITGIYPDIKPKIATNWNLSFNAFEYFLDVLLDSAPLIRQLSFSAMPSLENILANVSLDAGLTVQSPPEFAKLMAWCSWYLFEVADYTNFRTVVEGGIKACNEVPKDRFDEVTWSMLNYNAGTVETSVGRFDEAKLYLDRALEVRRRLGNSDDIAAVLNNLGLLHNSTHDYEVAKRYYSEALEIHLGRPDSQDRNLSLNMVKHNMQRNAIQEGRSLPSIEDLQGTVTFFKSTPSWWMTGHACLVLGNLLYKREEYKAAEKTFVEARDILTAPGRAGKQPAVAMVIYKLGCAAFRQGDYNKAAQHFRQSLAISAIYPDIPAEQARTQFMLAKVLRLGAQSLGLNEEAQALNKVDSLMVLYHKSNGRSSSKKYLTDTDFHTFITAKYQ</sequence>
<evidence type="ECO:0000313" key="4">
    <source>
        <dbReference type="Proteomes" id="UP000007978"/>
    </source>
</evidence>
<dbReference type="SUPFAM" id="SSF48452">
    <property type="entry name" value="TPR-like"/>
    <property type="match status" value="1"/>
</dbReference>
<evidence type="ECO:0000313" key="3">
    <source>
        <dbReference type="EMBL" id="EKJ76983.1"/>
    </source>
</evidence>
<proteinExistence type="predicted"/>
<dbReference type="GeneID" id="20361477"/>
<evidence type="ECO:0000256" key="1">
    <source>
        <dbReference type="PROSITE-ProRule" id="PRU00339"/>
    </source>
</evidence>
<dbReference type="Gene3D" id="1.25.40.10">
    <property type="entry name" value="Tetratricopeptide repeat domain"/>
    <property type="match status" value="2"/>
</dbReference>
<dbReference type="RefSeq" id="XP_009254252.1">
    <property type="nucleotide sequence ID" value="XM_009255977.1"/>
</dbReference>